<dbReference type="SUPFAM" id="SSF82199">
    <property type="entry name" value="SET domain"/>
    <property type="match status" value="1"/>
</dbReference>
<proteinExistence type="predicted"/>
<comment type="caution">
    <text evidence="2">The sequence shown here is derived from an EMBL/GenBank/DDBJ whole genome shotgun (WGS) entry which is preliminary data.</text>
</comment>
<accession>A0ABV0PQW1</accession>
<dbReference type="EMBL" id="JAHRIO010082322">
    <property type="protein sequence ID" value="MEQ2185883.1"/>
    <property type="molecule type" value="Genomic_DNA"/>
</dbReference>
<keyword evidence="3" id="KW-1185">Reference proteome</keyword>
<evidence type="ECO:0000259" key="1">
    <source>
        <dbReference type="PROSITE" id="PS50021"/>
    </source>
</evidence>
<feature type="domain" description="Calponin-homology (CH)" evidence="1">
    <location>
        <begin position="100"/>
        <end position="180"/>
    </location>
</feature>
<dbReference type="Gene3D" id="1.10.418.10">
    <property type="entry name" value="Calponin-like domain"/>
    <property type="match status" value="1"/>
</dbReference>
<name>A0ABV0PQW1_9TELE</name>
<dbReference type="InterPro" id="IPR036872">
    <property type="entry name" value="CH_dom_sf"/>
</dbReference>
<dbReference type="PROSITE" id="PS50021">
    <property type="entry name" value="CH"/>
    <property type="match status" value="1"/>
</dbReference>
<organism evidence="2 3">
    <name type="scientific">Goodea atripinnis</name>
    <dbReference type="NCBI Taxonomy" id="208336"/>
    <lineage>
        <taxon>Eukaryota</taxon>
        <taxon>Metazoa</taxon>
        <taxon>Chordata</taxon>
        <taxon>Craniata</taxon>
        <taxon>Vertebrata</taxon>
        <taxon>Euteleostomi</taxon>
        <taxon>Actinopterygii</taxon>
        <taxon>Neopterygii</taxon>
        <taxon>Teleostei</taxon>
        <taxon>Neoteleostei</taxon>
        <taxon>Acanthomorphata</taxon>
        <taxon>Ovalentaria</taxon>
        <taxon>Atherinomorphae</taxon>
        <taxon>Cyprinodontiformes</taxon>
        <taxon>Goodeidae</taxon>
        <taxon>Goodea</taxon>
    </lineage>
</organism>
<dbReference type="InterPro" id="IPR001715">
    <property type="entry name" value="CH_dom"/>
</dbReference>
<evidence type="ECO:0000313" key="3">
    <source>
        <dbReference type="Proteomes" id="UP001476798"/>
    </source>
</evidence>
<protein>
    <recommendedName>
        <fullName evidence="1">Calponin-homology (CH) domain-containing protein</fullName>
    </recommendedName>
</protein>
<sequence length="180" mass="19979">MARMAFKTHFKTASEAGKALGWKNNVPSAAAVIANWKPTGEAKDTLLSEGIKDLIKNQKWRLLVHEIEGKGWGVLTTRRFLKGEVVCDYYGKDNLRRQIMKSAEQTVTWLITLGVLESPKKSVSDPEAFLQASLQDGVVLCRLLDRVRPGTVDKVSGVGTNWQSNGKPRGRLIFTNQKAV</sequence>
<dbReference type="Proteomes" id="UP001476798">
    <property type="component" value="Unassembled WGS sequence"/>
</dbReference>
<dbReference type="SUPFAM" id="SSF47576">
    <property type="entry name" value="Calponin-homology domain, CH-domain"/>
    <property type="match status" value="1"/>
</dbReference>
<gene>
    <name evidence="2" type="ORF">GOODEAATRI_022741</name>
</gene>
<dbReference type="Pfam" id="PF00307">
    <property type="entry name" value="CH"/>
    <property type="match status" value="1"/>
</dbReference>
<reference evidence="2 3" key="1">
    <citation type="submission" date="2021-06" db="EMBL/GenBank/DDBJ databases">
        <authorList>
            <person name="Palmer J.M."/>
        </authorList>
    </citation>
    <scope>NUCLEOTIDE SEQUENCE [LARGE SCALE GENOMIC DNA]</scope>
    <source>
        <strain evidence="2 3">GA_2019</strain>
        <tissue evidence="2">Muscle</tissue>
    </source>
</reference>
<dbReference type="InterPro" id="IPR046341">
    <property type="entry name" value="SET_dom_sf"/>
</dbReference>
<evidence type="ECO:0000313" key="2">
    <source>
        <dbReference type="EMBL" id="MEQ2185883.1"/>
    </source>
</evidence>